<evidence type="ECO:0000313" key="3">
    <source>
        <dbReference type="Proteomes" id="UP000626109"/>
    </source>
</evidence>
<gene>
    <name evidence="2" type="ORF">PGLA2088_LOCUS5967</name>
</gene>
<accession>A0A813IBI9</accession>
<dbReference type="EMBL" id="CAJNNW010005837">
    <property type="protein sequence ID" value="CAE8647772.1"/>
    <property type="molecule type" value="Genomic_DNA"/>
</dbReference>
<dbReference type="AlphaFoldDB" id="A0A813IBI9"/>
<feature type="region of interest" description="Disordered" evidence="1">
    <location>
        <begin position="1"/>
        <end position="50"/>
    </location>
</feature>
<dbReference type="Proteomes" id="UP000626109">
    <property type="component" value="Unassembled WGS sequence"/>
</dbReference>
<evidence type="ECO:0000313" key="2">
    <source>
        <dbReference type="EMBL" id="CAE8647772.1"/>
    </source>
</evidence>
<comment type="caution">
    <text evidence="2">The sequence shown here is derived from an EMBL/GenBank/DDBJ whole genome shotgun (WGS) entry which is preliminary data.</text>
</comment>
<evidence type="ECO:0000256" key="1">
    <source>
        <dbReference type="SAM" id="MobiDB-lite"/>
    </source>
</evidence>
<name>A0A813IBI9_POLGL</name>
<feature type="compositionally biased region" description="Basic and acidic residues" evidence="1">
    <location>
        <begin position="17"/>
        <end position="31"/>
    </location>
</feature>
<feature type="compositionally biased region" description="Polar residues" evidence="1">
    <location>
        <begin position="35"/>
        <end position="45"/>
    </location>
</feature>
<reference evidence="2" key="1">
    <citation type="submission" date="2021-02" db="EMBL/GenBank/DDBJ databases">
        <authorList>
            <person name="Dougan E. K."/>
            <person name="Rhodes N."/>
            <person name="Thang M."/>
            <person name="Chan C."/>
        </authorList>
    </citation>
    <scope>NUCLEOTIDE SEQUENCE</scope>
</reference>
<organism evidence="2 3">
    <name type="scientific">Polarella glacialis</name>
    <name type="common">Dinoflagellate</name>
    <dbReference type="NCBI Taxonomy" id="89957"/>
    <lineage>
        <taxon>Eukaryota</taxon>
        <taxon>Sar</taxon>
        <taxon>Alveolata</taxon>
        <taxon>Dinophyceae</taxon>
        <taxon>Suessiales</taxon>
        <taxon>Suessiaceae</taxon>
        <taxon>Polarella</taxon>
    </lineage>
</organism>
<protein>
    <submittedName>
        <fullName evidence="2">Uncharacterized protein</fullName>
    </submittedName>
</protein>
<proteinExistence type="predicted"/>
<sequence>MLIAKGCPSGLANDGFKGNERESIERTKEQIVSDAPSSENGQSAFHTKHRPLKSVSSCREGLVCYESGSGLRVSGKCGDAASPSPLTVGYDVNQNPILAVDVGGQLKPYP</sequence>